<sequence length="298" mass="31699">MSWDIRNFALDVVAGSCGGAGQIIVGHPFDTIKVKLQMSASVSDHGAVSIFRQVVKSEGLPGLFRGIAPPLATVSVLNAVLFSANGYLRGMARKISNLPENAPLTTSMYAACGAGSGVFMAAVACPTELVKCRLQIQSEGHVSYKGPMDCIRSIIRNRGILGMYKGLTPTLLREVPGGLAYFTCYEVLKKSLTDVGKAPSQSTLLLSGGVAGVVYWGSTYPFDIIKTRIQTDSDVSPRYKSTADCATAIYKESGLRGFFRGVSPALIRAFPANAACFFLFETVSGYLSKSFPAQAHVA</sequence>
<proteinExistence type="inferred from homology"/>
<keyword evidence="6" id="KW-1133">Transmembrane helix</keyword>
<evidence type="ECO:0000313" key="12">
    <source>
        <dbReference type="Proteomes" id="UP001157974"/>
    </source>
</evidence>
<name>A0AAV8UW18_9RHOD</name>
<comment type="subcellular location">
    <subcellularLocation>
        <location evidence="1">Mitochondrion membrane</location>
        <topology evidence="1">Multi-pass membrane protein</topology>
    </subcellularLocation>
</comment>
<dbReference type="GO" id="GO:0031966">
    <property type="term" value="C:mitochondrial membrane"/>
    <property type="evidence" value="ECO:0007669"/>
    <property type="project" value="UniProtKB-SubCell"/>
</dbReference>
<evidence type="ECO:0000256" key="9">
    <source>
        <dbReference type="PROSITE-ProRule" id="PRU00282"/>
    </source>
</evidence>
<dbReference type="GO" id="GO:0022857">
    <property type="term" value="F:transmembrane transporter activity"/>
    <property type="evidence" value="ECO:0007669"/>
    <property type="project" value="TreeGrafter"/>
</dbReference>
<dbReference type="EMBL" id="JAMWBK010000003">
    <property type="protein sequence ID" value="KAJ8906719.1"/>
    <property type="molecule type" value="Genomic_DNA"/>
</dbReference>
<dbReference type="InterPro" id="IPR050567">
    <property type="entry name" value="Mitochondrial_Carrier"/>
</dbReference>
<evidence type="ECO:0000256" key="1">
    <source>
        <dbReference type="ARBA" id="ARBA00004225"/>
    </source>
</evidence>
<accession>A0AAV8UW18</accession>
<feature type="repeat" description="Solcar" evidence="9">
    <location>
        <begin position="6"/>
        <end position="91"/>
    </location>
</feature>
<evidence type="ECO:0000256" key="10">
    <source>
        <dbReference type="RuleBase" id="RU000488"/>
    </source>
</evidence>
<dbReference type="Proteomes" id="UP001157974">
    <property type="component" value="Unassembled WGS sequence"/>
</dbReference>
<reference evidence="11 12" key="1">
    <citation type="journal article" date="2023" name="Nat. Commun.">
        <title>Origin of minicircular mitochondrial genomes in red algae.</title>
        <authorList>
            <person name="Lee Y."/>
            <person name="Cho C.H."/>
            <person name="Lee Y.M."/>
            <person name="Park S.I."/>
            <person name="Yang J.H."/>
            <person name="West J.A."/>
            <person name="Bhattacharya D."/>
            <person name="Yoon H.S."/>
        </authorList>
    </citation>
    <scope>NUCLEOTIDE SEQUENCE [LARGE SCALE GENOMIC DNA]</scope>
    <source>
        <strain evidence="11 12">CCMP1338</strain>
        <tissue evidence="11">Whole cell</tissue>
    </source>
</reference>
<dbReference type="InterPro" id="IPR018108">
    <property type="entry name" value="MCP_transmembrane"/>
</dbReference>
<organism evidence="11 12">
    <name type="scientific">Rhodosorus marinus</name>
    <dbReference type="NCBI Taxonomy" id="101924"/>
    <lineage>
        <taxon>Eukaryota</taxon>
        <taxon>Rhodophyta</taxon>
        <taxon>Stylonematophyceae</taxon>
        <taxon>Stylonematales</taxon>
        <taxon>Stylonemataceae</taxon>
        <taxon>Rhodosorus</taxon>
    </lineage>
</organism>
<evidence type="ECO:0000256" key="4">
    <source>
        <dbReference type="ARBA" id="ARBA00022692"/>
    </source>
</evidence>
<gene>
    <name evidence="11" type="ORF">NDN08_003208</name>
</gene>
<feature type="repeat" description="Solcar" evidence="9">
    <location>
        <begin position="104"/>
        <end position="191"/>
    </location>
</feature>
<protein>
    <recommendedName>
        <fullName evidence="13">Mitochondrial carrier protein</fullName>
    </recommendedName>
</protein>
<keyword evidence="4 9" id="KW-0812">Transmembrane</keyword>
<keyword evidence="3 10" id="KW-0813">Transport</keyword>
<dbReference type="AlphaFoldDB" id="A0AAV8UW18"/>
<comment type="caution">
    <text evidence="11">The sequence shown here is derived from an EMBL/GenBank/DDBJ whole genome shotgun (WGS) entry which is preliminary data.</text>
</comment>
<evidence type="ECO:0000256" key="2">
    <source>
        <dbReference type="ARBA" id="ARBA00006375"/>
    </source>
</evidence>
<evidence type="ECO:0000313" key="11">
    <source>
        <dbReference type="EMBL" id="KAJ8906719.1"/>
    </source>
</evidence>
<evidence type="ECO:0008006" key="13">
    <source>
        <dbReference type="Google" id="ProtNLM"/>
    </source>
</evidence>
<dbReference type="InterPro" id="IPR023395">
    <property type="entry name" value="MCP_dom_sf"/>
</dbReference>
<keyword evidence="12" id="KW-1185">Reference proteome</keyword>
<evidence type="ECO:0000256" key="7">
    <source>
        <dbReference type="ARBA" id="ARBA00023128"/>
    </source>
</evidence>
<keyword evidence="8 9" id="KW-0472">Membrane</keyword>
<keyword evidence="5" id="KW-0677">Repeat</keyword>
<evidence type="ECO:0000256" key="8">
    <source>
        <dbReference type="ARBA" id="ARBA00023136"/>
    </source>
</evidence>
<dbReference type="PANTHER" id="PTHR45624">
    <property type="entry name" value="MITOCHONDRIAL BASIC AMINO ACIDS TRANSPORTER-RELATED"/>
    <property type="match status" value="1"/>
</dbReference>
<keyword evidence="7" id="KW-0496">Mitochondrion</keyword>
<dbReference type="Pfam" id="PF00153">
    <property type="entry name" value="Mito_carr"/>
    <property type="match status" value="3"/>
</dbReference>
<comment type="similarity">
    <text evidence="2 10">Belongs to the mitochondrial carrier (TC 2.A.29) family.</text>
</comment>
<dbReference type="Gene3D" id="1.50.40.10">
    <property type="entry name" value="Mitochondrial carrier domain"/>
    <property type="match status" value="1"/>
</dbReference>
<dbReference type="PROSITE" id="PS50920">
    <property type="entry name" value="SOLCAR"/>
    <property type="match status" value="3"/>
</dbReference>
<evidence type="ECO:0000256" key="5">
    <source>
        <dbReference type="ARBA" id="ARBA00022737"/>
    </source>
</evidence>
<evidence type="ECO:0000256" key="3">
    <source>
        <dbReference type="ARBA" id="ARBA00022448"/>
    </source>
</evidence>
<evidence type="ECO:0000256" key="6">
    <source>
        <dbReference type="ARBA" id="ARBA00022989"/>
    </source>
</evidence>
<feature type="repeat" description="Solcar" evidence="9">
    <location>
        <begin position="199"/>
        <end position="286"/>
    </location>
</feature>
<dbReference type="SUPFAM" id="SSF103506">
    <property type="entry name" value="Mitochondrial carrier"/>
    <property type="match status" value="1"/>
</dbReference>